<protein>
    <recommendedName>
        <fullName evidence="4">Cyclic nucleotide-binding domain-containing protein</fullName>
    </recommendedName>
</protein>
<evidence type="ECO:0008006" key="4">
    <source>
        <dbReference type="Google" id="ProtNLM"/>
    </source>
</evidence>
<feature type="compositionally biased region" description="Basic and acidic residues" evidence="1">
    <location>
        <begin position="195"/>
        <end position="207"/>
    </location>
</feature>
<organism evidence="2 3">
    <name type="scientific">Brachionus calyciflorus</name>
    <dbReference type="NCBI Taxonomy" id="104777"/>
    <lineage>
        <taxon>Eukaryota</taxon>
        <taxon>Metazoa</taxon>
        <taxon>Spiralia</taxon>
        <taxon>Gnathifera</taxon>
        <taxon>Rotifera</taxon>
        <taxon>Eurotatoria</taxon>
        <taxon>Monogononta</taxon>
        <taxon>Pseudotrocha</taxon>
        <taxon>Ploima</taxon>
        <taxon>Brachionidae</taxon>
        <taxon>Brachionus</taxon>
    </lineage>
</organism>
<dbReference type="SUPFAM" id="SSF51206">
    <property type="entry name" value="cAMP-binding domain-like"/>
    <property type="match status" value="1"/>
</dbReference>
<dbReference type="Gene3D" id="2.60.120.10">
    <property type="entry name" value="Jelly Rolls"/>
    <property type="match status" value="1"/>
</dbReference>
<accession>A0A814LAP2</accession>
<sequence>MNSKLDSSFLESLKKLPEQRSHIECDIIYENLKKLETLSTFRDSTIKCISKFIKYKTYEKDAFLFKSGDLITSWYVLLNGSILLGSEKTDKKSKIYTIFQKIDYHDDDVTKSNIKSDLVKSAEIQLKDVPDIDRKNSSINQLNNDAILDFTNGIDSLEIVISLKILDTDNEESNLENEQTNSENVSNESPIKNFNTDHDTQESEIIKEYQSQSDQHKSPLSSLHHENENSPKNSEHEKCEIIGRDNFVNNSMDETVFDQNSSNSPDSIEIIELSDEEKNIPKEMESSEINNCTTSENKNLVNQINIDKDDTIVLDDSN</sequence>
<feature type="compositionally biased region" description="Basic and acidic residues" evidence="1">
    <location>
        <begin position="223"/>
        <end position="236"/>
    </location>
</feature>
<evidence type="ECO:0000256" key="1">
    <source>
        <dbReference type="SAM" id="MobiDB-lite"/>
    </source>
</evidence>
<name>A0A814LAP2_9BILA</name>
<feature type="compositionally biased region" description="Polar residues" evidence="1">
    <location>
        <begin position="209"/>
        <end position="221"/>
    </location>
</feature>
<dbReference type="InterPro" id="IPR018490">
    <property type="entry name" value="cNMP-bd_dom_sf"/>
</dbReference>
<feature type="compositionally biased region" description="Polar residues" evidence="1">
    <location>
        <begin position="176"/>
        <end position="194"/>
    </location>
</feature>
<dbReference type="AlphaFoldDB" id="A0A814LAP2"/>
<dbReference type="OrthoDB" id="546434at2759"/>
<gene>
    <name evidence="2" type="ORF">OXX778_LOCUS19315</name>
</gene>
<reference evidence="2" key="1">
    <citation type="submission" date="2021-02" db="EMBL/GenBank/DDBJ databases">
        <authorList>
            <person name="Nowell W R."/>
        </authorList>
    </citation>
    <scope>NUCLEOTIDE SEQUENCE</scope>
    <source>
        <strain evidence="2">Ploen Becks lab</strain>
    </source>
</reference>
<feature type="region of interest" description="Disordered" evidence="1">
    <location>
        <begin position="171"/>
        <end position="236"/>
    </location>
</feature>
<dbReference type="EMBL" id="CAJNOC010005775">
    <property type="protein sequence ID" value="CAF1061724.1"/>
    <property type="molecule type" value="Genomic_DNA"/>
</dbReference>
<comment type="caution">
    <text evidence="2">The sequence shown here is derived from an EMBL/GenBank/DDBJ whole genome shotgun (WGS) entry which is preliminary data.</text>
</comment>
<dbReference type="Proteomes" id="UP000663879">
    <property type="component" value="Unassembled WGS sequence"/>
</dbReference>
<dbReference type="InterPro" id="IPR014710">
    <property type="entry name" value="RmlC-like_jellyroll"/>
</dbReference>
<proteinExistence type="predicted"/>
<evidence type="ECO:0000313" key="2">
    <source>
        <dbReference type="EMBL" id="CAF1061724.1"/>
    </source>
</evidence>
<evidence type="ECO:0000313" key="3">
    <source>
        <dbReference type="Proteomes" id="UP000663879"/>
    </source>
</evidence>
<keyword evidence="3" id="KW-1185">Reference proteome</keyword>
<feature type="non-terminal residue" evidence="2">
    <location>
        <position position="318"/>
    </location>
</feature>